<sequence>MGVYLLWIYFEVLTGEFGVAGHRRVESRGLAAGVAGWRRCGSEPENKSLAEKLQRVLNLLPSMAFGCGDGSVKTLSFVDNSVFTAHQDR</sequence>
<organism evidence="1 2">
    <name type="scientific">Acorus calamus</name>
    <name type="common">Sweet flag</name>
    <dbReference type="NCBI Taxonomy" id="4465"/>
    <lineage>
        <taxon>Eukaryota</taxon>
        <taxon>Viridiplantae</taxon>
        <taxon>Streptophyta</taxon>
        <taxon>Embryophyta</taxon>
        <taxon>Tracheophyta</taxon>
        <taxon>Spermatophyta</taxon>
        <taxon>Magnoliopsida</taxon>
        <taxon>Liliopsida</taxon>
        <taxon>Acoraceae</taxon>
        <taxon>Acorus</taxon>
    </lineage>
</organism>
<protein>
    <submittedName>
        <fullName evidence="1">Uncharacterized protein</fullName>
    </submittedName>
</protein>
<dbReference type="AlphaFoldDB" id="A0AAV9CWV6"/>
<accession>A0AAV9CWV6</accession>
<evidence type="ECO:0000313" key="1">
    <source>
        <dbReference type="EMBL" id="KAK1293713.1"/>
    </source>
</evidence>
<name>A0AAV9CWV6_ACOCL</name>
<gene>
    <name evidence="1" type="ORF">QJS10_CPB17g01038</name>
</gene>
<keyword evidence="2" id="KW-1185">Reference proteome</keyword>
<reference evidence="1" key="1">
    <citation type="journal article" date="2023" name="Nat. Commun.">
        <title>Diploid and tetraploid genomes of Acorus and the evolution of monocots.</title>
        <authorList>
            <person name="Ma L."/>
            <person name="Liu K.W."/>
            <person name="Li Z."/>
            <person name="Hsiao Y.Y."/>
            <person name="Qi Y."/>
            <person name="Fu T."/>
            <person name="Tang G.D."/>
            <person name="Zhang D."/>
            <person name="Sun W.H."/>
            <person name="Liu D.K."/>
            <person name="Li Y."/>
            <person name="Chen G.Z."/>
            <person name="Liu X.D."/>
            <person name="Liao X.Y."/>
            <person name="Jiang Y.T."/>
            <person name="Yu X."/>
            <person name="Hao Y."/>
            <person name="Huang J."/>
            <person name="Zhao X.W."/>
            <person name="Ke S."/>
            <person name="Chen Y.Y."/>
            <person name="Wu W.L."/>
            <person name="Hsu J.L."/>
            <person name="Lin Y.F."/>
            <person name="Huang M.D."/>
            <person name="Li C.Y."/>
            <person name="Huang L."/>
            <person name="Wang Z.W."/>
            <person name="Zhao X."/>
            <person name="Zhong W.Y."/>
            <person name="Peng D.H."/>
            <person name="Ahmad S."/>
            <person name="Lan S."/>
            <person name="Zhang J.S."/>
            <person name="Tsai W.C."/>
            <person name="Van de Peer Y."/>
            <person name="Liu Z.J."/>
        </authorList>
    </citation>
    <scope>NUCLEOTIDE SEQUENCE</scope>
    <source>
        <strain evidence="1">CP</strain>
    </source>
</reference>
<proteinExistence type="predicted"/>
<comment type="caution">
    <text evidence="1">The sequence shown here is derived from an EMBL/GenBank/DDBJ whole genome shotgun (WGS) entry which is preliminary data.</text>
</comment>
<dbReference type="EMBL" id="JAUJYO010000017">
    <property type="protein sequence ID" value="KAK1293713.1"/>
    <property type="molecule type" value="Genomic_DNA"/>
</dbReference>
<reference evidence="1" key="2">
    <citation type="submission" date="2023-06" db="EMBL/GenBank/DDBJ databases">
        <authorList>
            <person name="Ma L."/>
            <person name="Liu K.-W."/>
            <person name="Li Z."/>
            <person name="Hsiao Y.-Y."/>
            <person name="Qi Y."/>
            <person name="Fu T."/>
            <person name="Tang G."/>
            <person name="Zhang D."/>
            <person name="Sun W.-H."/>
            <person name="Liu D.-K."/>
            <person name="Li Y."/>
            <person name="Chen G.-Z."/>
            <person name="Liu X.-D."/>
            <person name="Liao X.-Y."/>
            <person name="Jiang Y.-T."/>
            <person name="Yu X."/>
            <person name="Hao Y."/>
            <person name="Huang J."/>
            <person name="Zhao X.-W."/>
            <person name="Ke S."/>
            <person name="Chen Y.-Y."/>
            <person name="Wu W.-L."/>
            <person name="Hsu J.-L."/>
            <person name="Lin Y.-F."/>
            <person name="Huang M.-D."/>
            <person name="Li C.-Y."/>
            <person name="Huang L."/>
            <person name="Wang Z.-W."/>
            <person name="Zhao X."/>
            <person name="Zhong W.-Y."/>
            <person name="Peng D.-H."/>
            <person name="Ahmad S."/>
            <person name="Lan S."/>
            <person name="Zhang J.-S."/>
            <person name="Tsai W.-C."/>
            <person name="Van De Peer Y."/>
            <person name="Liu Z.-J."/>
        </authorList>
    </citation>
    <scope>NUCLEOTIDE SEQUENCE</scope>
    <source>
        <strain evidence="1">CP</strain>
        <tissue evidence="1">Leaves</tissue>
    </source>
</reference>
<evidence type="ECO:0000313" key="2">
    <source>
        <dbReference type="Proteomes" id="UP001180020"/>
    </source>
</evidence>
<dbReference type="Proteomes" id="UP001180020">
    <property type="component" value="Unassembled WGS sequence"/>
</dbReference>